<evidence type="ECO:0000256" key="3">
    <source>
        <dbReference type="ARBA" id="ARBA00022748"/>
    </source>
</evidence>
<comment type="subcellular location">
    <subcellularLocation>
        <location evidence="1">Membrane</location>
        <topology evidence="1">Multi-pass membrane protein</topology>
    </subcellularLocation>
</comment>
<dbReference type="Proteomes" id="UP001232445">
    <property type="component" value="Unassembled WGS sequence"/>
</dbReference>
<dbReference type="InterPro" id="IPR002541">
    <property type="entry name" value="Cyt_c_assembly"/>
</dbReference>
<feature type="transmembrane region" description="Helical" evidence="6">
    <location>
        <begin position="268"/>
        <end position="286"/>
    </location>
</feature>
<dbReference type="PANTHER" id="PTHR30071">
    <property type="entry name" value="HEME EXPORTER PROTEIN C"/>
    <property type="match status" value="1"/>
</dbReference>
<evidence type="ECO:0000256" key="6">
    <source>
        <dbReference type="SAM" id="Phobius"/>
    </source>
</evidence>
<gene>
    <name evidence="8" type="ORF">J2S00_001973</name>
</gene>
<keyword evidence="3" id="KW-0201">Cytochrome c-type biogenesis</keyword>
<feature type="transmembrane region" description="Helical" evidence="6">
    <location>
        <begin position="51"/>
        <end position="69"/>
    </location>
</feature>
<evidence type="ECO:0000256" key="2">
    <source>
        <dbReference type="ARBA" id="ARBA00022692"/>
    </source>
</evidence>
<evidence type="ECO:0000256" key="5">
    <source>
        <dbReference type="ARBA" id="ARBA00023136"/>
    </source>
</evidence>
<feature type="transmembrane region" description="Helical" evidence="6">
    <location>
        <begin position="311"/>
        <end position="333"/>
    </location>
</feature>
<keyword evidence="5 6" id="KW-0472">Membrane</keyword>
<protein>
    <submittedName>
        <fullName evidence="8">ABC-type transport system involved in cytochrome c biogenesis permease subunit</fullName>
    </submittedName>
</protein>
<dbReference type="PANTHER" id="PTHR30071:SF1">
    <property type="entry name" value="CYTOCHROME B_B6 PROTEIN-RELATED"/>
    <property type="match status" value="1"/>
</dbReference>
<feature type="transmembrane region" description="Helical" evidence="6">
    <location>
        <begin position="108"/>
        <end position="127"/>
    </location>
</feature>
<feature type="transmembrane region" description="Helical" evidence="6">
    <location>
        <begin position="81"/>
        <end position="101"/>
    </location>
</feature>
<reference evidence="8 9" key="1">
    <citation type="submission" date="2023-07" db="EMBL/GenBank/DDBJ databases">
        <title>Genomic Encyclopedia of Type Strains, Phase IV (KMG-IV): sequencing the most valuable type-strain genomes for metagenomic binning, comparative biology and taxonomic classification.</title>
        <authorList>
            <person name="Goeker M."/>
        </authorList>
    </citation>
    <scope>NUCLEOTIDE SEQUENCE [LARGE SCALE GENOMIC DNA]</scope>
    <source>
        <strain evidence="8 9">DSM 17740</strain>
    </source>
</reference>
<accession>A0ABU0CRY8</accession>
<name>A0ABU0CRY8_9BACI</name>
<dbReference type="EMBL" id="JAUSUQ010000006">
    <property type="protein sequence ID" value="MDQ0339187.1"/>
    <property type="molecule type" value="Genomic_DNA"/>
</dbReference>
<dbReference type="RefSeq" id="WP_307338769.1">
    <property type="nucleotide sequence ID" value="NZ_JAUSUQ010000006.1"/>
</dbReference>
<evidence type="ECO:0000256" key="1">
    <source>
        <dbReference type="ARBA" id="ARBA00004141"/>
    </source>
</evidence>
<evidence type="ECO:0000313" key="8">
    <source>
        <dbReference type="EMBL" id="MDQ0339187.1"/>
    </source>
</evidence>
<feature type="domain" description="Cytochrome c assembly protein" evidence="7">
    <location>
        <begin position="289"/>
        <end position="400"/>
    </location>
</feature>
<organism evidence="8 9">
    <name type="scientific">Caldalkalibacillus uzonensis</name>
    <dbReference type="NCBI Taxonomy" id="353224"/>
    <lineage>
        <taxon>Bacteria</taxon>
        <taxon>Bacillati</taxon>
        <taxon>Bacillota</taxon>
        <taxon>Bacilli</taxon>
        <taxon>Bacillales</taxon>
        <taxon>Bacillaceae</taxon>
        <taxon>Caldalkalibacillus</taxon>
    </lineage>
</organism>
<comment type="caution">
    <text evidence="8">The sequence shown here is derived from an EMBL/GenBank/DDBJ whole genome shotgun (WGS) entry which is preliminary data.</text>
</comment>
<feature type="transmembrane region" description="Helical" evidence="6">
    <location>
        <begin position="181"/>
        <end position="207"/>
    </location>
</feature>
<evidence type="ECO:0000313" key="9">
    <source>
        <dbReference type="Proteomes" id="UP001232445"/>
    </source>
</evidence>
<dbReference type="InterPro" id="IPR045062">
    <property type="entry name" value="Cyt_c_biogenesis_CcsA/CcmC"/>
</dbReference>
<evidence type="ECO:0000256" key="4">
    <source>
        <dbReference type="ARBA" id="ARBA00022989"/>
    </source>
</evidence>
<feature type="transmembrane region" description="Helical" evidence="6">
    <location>
        <begin position="348"/>
        <end position="363"/>
    </location>
</feature>
<evidence type="ECO:0000259" key="7">
    <source>
        <dbReference type="Pfam" id="PF01578"/>
    </source>
</evidence>
<keyword evidence="9" id="KW-1185">Reference proteome</keyword>
<proteinExistence type="predicted"/>
<keyword evidence="2 6" id="KW-0812">Transmembrane</keyword>
<keyword evidence="4 6" id="KW-1133">Transmembrane helix</keyword>
<dbReference type="Pfam" id="PF01578">
    <property type="entry name" value="Cytochrom_C_asm"/>
    <property type="match status" value="1"/>
</dbReference>
<feature type="transmembrane region" description="Helical" evidence="6">
    <location>
        <begin position="12"/>
        <end position="31"/>
    </location>
</feature>
<feature type="transmembrane region" description="Helical" evidence="6">
    <location>
        <begin position="375"/>
        <end position="396"/>
    </location>
</feature>
<feature type="transmembrane region" description="Helical" evidence="6">
    <location>
        <begin position="147"/>
        <end position="169"/>
    </location>
</feature>
<sequence length="405" mass="45668">MNETLISFSSTSLLTAFILYLVSTVFFVFTVTGRTKSAQEKQKIKQKWGRLGFALTTVGFILHAAYYIMRWIGQGHAPVSSMFEFMSFLAMMTVLGFIIIYNMYKTTTLGVFVLPLAVTLLGWASVFDTTPQPLIPALQSHWLKLHVSTVALGEGLFAVGFAAGLMYIIRTVDQNKSSWHTVTLEWCLASILMLVGFIALVITFSALDYEVQFNYINERGQEQVITYALPALAGPYQGEQLTPERMSPLIETPSWMQGRDAPRKFNTLVWSVLCGGVMYLLLRLLARKRLGAVIQPWLADLKPSMLDEISYRAIVIAFPIFTLGGLVFAMIWAEEAWGRFWGWDPKEVWALITWLFYAAYLHLRLTKGWEGLKSAWLAVLGFVIIMFNLVFVNLVISGLHSYVSG</sequence>